<dbReference type="FunFam" id="3.30.70.330:FF:000361">
    <property type="entry name" value="28 kDa ribonucleoprotein, chloroplastic"/>
    <property type="match status" value="1"/>
</dbReference>
<sequence length="648" mass="71162">MSATSASSLILPSLKPKTLSSSNPRPISVSLFSASYKLHAKPLFCSALQSFDLLAKKSSSSSSSSSKFVRNVAVSSEYGQEEELFGSDEEEDAPSFSDDLKLFVGNLPFTVDSAQLAALFESAGNVEMVEVIYDKVTGRSRGFGFVTMSSAQEVEAAAQQFNGYELEGRALRVNAGPPPPRRSEEFSPRGRRGGGGAPAMGSSNRVYVGNLSWGVDDLALETLFSEQGKVVEAKVVYDRDSGRSRGFGFVTYNSAEEVDSAIQSLDGVDLDGRRIRVSVAESRPRRTPGICSRKLAAAAPLAVLGESANVLFVPAGLGRCGHLTTSVLDRKEPIISIKIFAFFQNAPEKNPIFTSTKKGQISKFMSKMNCKQVPELLPSQVFVKKPAVGKAFHKKELSRVFSEDYRVVEKKILDPRGPEINKWNKLFLVACLVSLFIDPLFFYLPQAKKGMCMTISLPLEIDLTVVRSVVDAFYFLQIFIRFRTAYVAPSSRVFGRGELVIDSSKIASRYLHRDFWLDLIAAQPLPQVLGASWYLLSLERQEECWRKVCSLPHIDCQYKFFDCRFVHDPDRAAWFNSSNISAAAAASSPEQATEQTLPPVAVGFASYAAKMAASTRSRGGSTRSGTDHFDILSSLQKPNEPDFTVEDK</sequence>
<keyword evidence="3" id="KW-0597">Phosphoprotein</keyword>
<dbReference type="SUPFAM" id="SSF54928">
    <property type="entry name" value="RNA-binding domain, RBD"/>
    <property type="match status" value="2"/>
</dbReference>
<dbReference type="SUPFAM" id="SSF81324">
    <property type="entry name" value="Voltage-gated potassium channels"/>
    <property type="match status" value="1"/>
</dbReference>
<evidence type="ECO:0000256" key="11">
    <source>
        <dbReference type="SAM" id="MobiDB-lite"/>
    </source>
</evidence>
<feature type="region of interest" description="Disordered" evidence="11">
    <location>
        <begin position="615"/>
        <end position="648"/>
    </location>
</feature>
<dbReference type="GO" id="GO:0009535">
    <property type="term" value="C:chloroplast thylakoid membrane"/>
    <property type="evidence" value="ECO:0007669"/>
    <property type="project" value="TreeGrafter"/>
</dbReference>
<dbReference type="Gene3D" id="3.30.70.330">
    <property type="match status" value="2"/>
</dbReference>
<dbReference type="PANTHER" id="PTHR48025">
    <property type="entry name" value="OS02G0815200 PROTEIN"/>
    <property type="match status" value="1"/>
</dbReference>
<dbReference type="PROSITE" id="PS50102">
    <property type="entry name" value="RRM"/>
    <property type="match status" value="2"/>
</dbReference>
<feature type="domain" description="RRM" evidence="12">
    <location>
        <begin position="100"/>
        <end position="178"/>
    </location>
</feature>
<proteinExistence type="predicted"/>
<feature type="compositionally biased region" description="Low complexity" evidence="11">
    <location>
        <begin position="615"/>
        <end position="624"/>
    </location>
</feature>
<evidence type="ECO:0000256" key="9">
    <source>
        <dbReference type="ARBA" id="ARBA00023274"/>
    </source>
</evidence>
<keyword evidence="2" id="KW-0150">Chloroplast</keyword>
<dbReference type="AlphaFoldDB" id="A0A1R3HQ24"/>
<name>A0A1R3HQ24_COCAP</name>
<dbReference type="Gramene" id="OMO72433">
    <property type="protein sequence ID" value="OMO72433"/>
    <property type="gene ID" value="CCACVL1_17808"/>
</dbReference>
<dbReference type="InterPro" id="IPR048289">
    <property type="entry name" value="RRM2_NsCP33-like"/>
</dbReference>
<dbReference type="SMART" id="SM00360">
    <property type="entry name" value="RRM"/>
    <property type="match status" value="2"/>
</dbReference>
<evidence type="ECO:0000256" key="7">
    <source>
        <dbReference type="ARBA" id="ARBA00022884"/>
    </source>
</evidence>
<dbReference type="GO" id="GO:0006397">
    <property type="term" value="P:mRNA processing"/>
    <property type="evidence" value="ECO:0007669"/>
    <property type="project" value="UniProtKB-KW"/>
</dbReference>
<evidence type="ECO:0000256" key="6">
    <source>
        <dbReference type="ARBA" id="ARBA00022737"/>
    </source>
</evidence>
<gene>
    <name evidence="13" type="ORF">CCACVL1_17808</name>
</gene>
<evidence type="ECO:0000256" key="2">
    <source>
        <dbReference type="ARBA" id="ARBA00022528"/>
    </source>
</evidence>
<dbReference type="FunFam" id="3.30.70.330:FF:000423">
    <property type="entry name" value="Ribonucleoprotein A, chloroplastic"/>
    <property type="match status" value="1"/>
</dbReference>
<dbReference type="GO" id="GO:1901259">
    <property type="term" value="P:chloroplast rRNA processing"/>
    <property type="evidence" value="ECO:0007669"/>
    <property type="project" value="TreeGrafter"/>
</dbReference>
<evidence type="ECO:0000313" key="14">
    <source>
        <dbReference type="Proteomes" id="UP000188268"/>
    </source>
</evidence>
<accession>A0A1R3HQ24</accession>
<dbReference type="STRING" id="210143.A0A1R3HQ24"/>
<dbReference type="CDD" id="cd21608">
    <property type="entry name" value="RRM2_NsCP33_like"/>
    <property type="match status" value="1"/>
</dbReference>
<dbReference type="OrthoDB" id="439808at2759"/>
<dbReference type="InterPro" id="IPR000504">
    <property type="entry name" value="RRM_dom"/>
</dbReference>
<evidence type="ECO:0000256" key="8">
    <source>
        <dbReference type="ARBA" id="ARBA00022946"/>
    </source>
</evidence>
<dbReference type="Proteomes" id="UP000188268">
    <property type="component" value="Unassembled WGS sequence"/>
</dbReference>
<evidence type="ECO:0000256" key="1">
    <source>
        <dbReference type="ARBA" id="ARBA00004229"/>
    </source>
</evidence>
<keyword evidence="5" id="KW-0507">mRNA processing</keyword>
<evidence type="ECO:0000256" key="4">
    <source>
        <dbReference type="ARBA" id="ARBA00022640"/>
    </source>
</evidence>
<keyword evidence="7 10" id="KW-0694">RNA-binding</keyword>
<keyword evidence="8" id="KW-0809">Transit peptide</keyword>
<comment type="subcellular location">
    <subcellularLocation>
        <location evidence="1">Plastid</location>
        <location evidence="1">Chloroplast</location>
    </subcellularLocation>
</comment>
<organism evidence="13 14">
    <name type="scientific">Corchorus capsularis</name>
    <name type="common">Jute</name>
    <dbReference type="NCBI Taxonomy" id="210143"/>
    <lineage>
        <taxon>Eukaryota</taxon>
        <taxon>Viridiplantae</taxon>
        <taxon>Streptophyta</taxon>
        <taxon>Embryophyta</taxon>
        <taxon>Tracheophyta</taxon>
        <taxon>Spermatophyta</taxon>
        <taxon>Magnoliopsida</taxon>
        <taxon>eudicotyledons</taxon>
        <taxon>Gunneridae</taxon>
        <taxon>Pentapetalae</taxon>
        <taxon>rosids</taxon>
        <taxon>malvids</taxon>
        <taxon>Malvales</taxon>
        <taxon>Malvaceae</taxon>
        <taxon>Grewioideae</taxon>
        <taxon>Apeibeae</taxon>
        <taxon>Corchorus</taxon>
    </lineage>
</organism>
<keyword evidence="14" id="KW-1185">Reference proteome</keyword>
<evidence type="ECO:0000256" key="10">
    <source>
        <dbReference type="PROSITE-ProRule" id="PRU00176"/>
    </source>
</evidence>
<keyword evidence="6" id="KW-0677">Repeat</keyword>
<feature type="domain" description="RRM" evidence="12">
    <location>
        <begin position="204"/>
        <end position="282"/>
    </location>
</feature>
<dbReference type="InterPro" id="IPR012677">
    <property type="entry name" value="Nucleotide-bd_a/b_plait_sf"/>
</dbReference>
<keyword evidence="9" id="KW-0687">Ribonucleoprotein</keyword>
<evidence type="ECO:0000259" key="12">
    <source>
        <dbReference type="PROSITE" id="PS50102"/>
    </source>
</evidence>
<feature type="region of interest" description="Disordered" evidence="11">
    <location>
        <begin position="171"/>
        <end position="201"/>
    </location>
</feature>
<protein>
    <recommendedName>
        <fullName evidence="12">RRM domain-containing protein</fullName>
    </recommendedName>
</protein>
<comment type="caution">
    <text evidence="13">The sequence shown here is derived from an EMBL/GenBank/DDBJ whole genome shotgun (WGS) entry which is preliminary data.</text>
</comment>
<dbReference type="InterPro" id="IPR050502">
    <property type="entry name" value="Euk_RNA-bind_prot"/>
</dbReference>
<dbReference type="InterPro" id="IPR035979">
    <property type="entry name" value="RBD_domain_sf"/>
</dbReference>
<keyword evidence="4" id="KW-0934">Plastid</keyword>
<dbReference type="Pfam" id="PF00076">
    <property type="entry name" value="RRM_1"/>
    <property type="match status" value="2"/>
</dbReference>
<dbReference type="EMBL" id="AWWV01011423">
    <property type="protein sequence ID" value="OMO72433.1"/>
    <property type="molecule type" value="Genomic_DNA"/>
</dbReference>
<evidence type="ECO:0000256" key="5">
    <source>
        <dbReference type="ARBA" id="ARBA00022664"/>
    </source>
</evidence>
<reference evidence="13 14" key="1">
    <citation type="submission" date="2013-09" db="EMBL/GenBank/DDBJ databases">
        <title>Corchorus capsularis genome sequencing.</title>
        <authorList>
            <person name="Alam M."/>
            <person name="Haque M.S."/>
            <person name="Islam M.S."/>
            <person name="Emdad E.M."/>
            <person name="Islam M.M."/>
            <person name="Ahmed B."/>
            <person name="Halim A."/>
            <person name="Hossen Q.M.M."/>
            <person name="Hossain M.Z."/>
            <person name="Ahmed R."/>
            <person name="Khan M.M."/>
            <person name="Islam R."/>
            <person name="Rashid M.M."/>
            <person name="Khan S.A."/>
            <person name="Rahman M.S."/>
            <person name="Alam M."/>
        </authorList>
    </citation>
    <scope>NUCLEOTIDE SEQUENCE [LARGE SCALE GENOMIC DNA]</scope>
    <source>
        <strain evidence="14">cv. CVL-1</strain>
        <tissue evidence="13">Whole seedling</tissue>
    </source>
</reference>
<dbReference type="PANTHER" id="PTHR48025:SF1">
    <property type="entry name" value="RRM DOMAIN-CONTAINING PROTEIN"/>
    <property type="match status" value="1"/>
</dbReference>
<evidence type="ECO:0000313" key="13">
    <source>
        <dbReference type="EMBL" id="OMO72433.1"/>
    </source>
</evidence>
<dbReference type="GO" id="GO:0009409">
    <property type="term" value="P:response to cold"/>
    <property type="evidence" value="ECO:0007669"/>
    <property type="project" value="UniProtKB-ARBA"/>
</dbReference>
<evidence type="ECO:0000256" key="3">
    <source>
        <dbReference type="ARBA" id="ARBA00022553"/>
    </source>
</evidence>
<dbReference type="GO" id="GO:1990904">
    <property type="term" value="C:ribonucleoprotein complex"/>
    <property type="evidence" value="ECO:0007669"/>
    <property type="project" value="UniProtKB-KW"/>
</dbReference>
<dbReference type="GO" id="GO:0003729">
    <property type="term" value="F:mRNA binding"/>
    <property type="evidence" value="ECO:0007669"/>
    <property type="project" value="TreeGrafter"/>
</dbReference>